<feature type="domain" description="UDENN" evidence="3">
    <location>
        <begin position="362"/>
        <end position="792"/>
    </location>
</feature>
<keyword evidence="1" id="KW-0175">Coiled coil</keyword>
<feature type="compositionally biased region" description="Low complexity" evidence="2">
    <location>
        <begin position="104"/>
        <end position="119"/>
    </location>
</feature>
<feature type="region of interest" description="Disordered" evidence="2">
    <location>
        <begin position="1"/>
        <end position="31"/>
    </location>
</feature>
<feature type="region of interest" description="Disordered" evidence="2">
    <location>
        <begin position="360"/>
        <end position="403"/>
    </location>
</feature>
<evidence type="ECO:0000259" key="3">
    <source>
        <dbReference type="PROSITE" id="PS50211"/>
    </source>
</evidence>
<dbReference type="Gene3D" id="3.40.50.11500">
    <property type="match status" value="1"/>
</dbReference>
<proteinExistence type="predicted"/>
<dbReference type="PANTHER" id="PTHR15288:SF0">
    <property type="entry name" value="UDENN DOMAIN-CONTAINING PROTEIN"/>
    <property type="match status" value="1"/>
</dbReference>
<feature type="region of interest" description="Disordered" evidence="2">
    <location>
        <begin position="98"/>
        <end position="173"/>
    </location>
</feature>
<evidence type="ECO:0000256" key="1">
    <source>
        <dbReference type="SAM" id="Coils"/>
    </source>
</evidence>
<dbReference type="InterPro" id="IPR037516">
    <property type="entry name" value="Tripartite_DENN"/>
</dbReference>
<sequence>MKPKTSSANPFNQLLHPPTSSTTENQSPNRTLNRMRFDQSKPLTLLPPPPPAQNLNTIEALLNKVKRLEEENIILKGRLEEKVVEEIETRKAPVSVLKPRKRLTSTPSLSPSTPSTNTPRRVCFTPLASARSPSEEVDRRQTWNSFTASPPPTATTPRRLSTTSSRYSLNGSSRYSLTSRELSPVAKVVDEVTSTLINIQGKNEEKDVEGGSFTSAFIYTPDSERITSTSFPTSSTLSPSTYTPSFSFLSPPNSDLIPFCLPNGGRISSKKLDNDLGVLRFTLGDGESVNGVCVKVSTLSNDLKTKILLSQSENQASKIINRSILKWLNKKKLIKAKRLSPFFSPEEVGGFFESVKKVMTPATNRRKGPRHQRSTPGSNLNPGKLLFQTPSKPYKTPLKTPKKNPQQLSMLSAKFHRHLSNPLSAVGVKEEISEEVKIKGKESYNLMLKWEEERDVWVDVCYCIIGFESSQTSSLFMNALLTISSEENFNEKELEEMFEDVRKWSVEGCRGYRFSGREYGRMKERIERVFLIKDTPVKIHLPLPSLLLEYGVSLLLRLLGGEEIVKILNVLMLERSILVLGSNQSRVSICASTIVDLLEPFKWQGTFIPCVPGGMREILGSPVPFVIGMVKGEGVEGKAKEEGVCVVDLESGEVRVQEDGLQDILPLSSEFVVILGSLHCRLSSLPPSSPLFSLSKFAQMGLNNQESLTVKSIRDAVKGHLKGLGGEICVGRNRWQKYGMLNRSTGEFDFYPGWFLEPYKAELVFKSEMCSTQIFVSFVESKRREDMEIEKERRTGRGVFISDWIYFRWFVRVKGKNNLDEVGEF</sequence>
<dbReference type="InterPro" id="IPR051942">
    <property type="entry name" value="DENN_domain_containing_2"/>
</dbReference>
<dbReference type="InterPro" id="IPR043153">
    <property type="entry name" value="DENN_C"/>
</dbReference>
<comment type="caution">
    <text evidence="4">The sequence shown here is derived from an EMBL/GenBank/DDBJ whole genome shotgun (WGS) entry which is preliminary data.</text>
</comment>
<name>A0A9W7C4F4_9STRA</name>
<dbReference type="Pfam" id="PF02141">
    <property type="entry name" value="DENN"/>
    <property type="match status" value="1"/>
</dbReference>
<dbReference type="InterPro" id="IPR001194">
    <property type="entry name" value="cDENN_dom"/>
</dbReference>
<evidence type="ECO:0000313" key="4">
    <source>
        <dbReference type="EMBL" id="GMI03077.1"/>
    </source>
</evidence>
<feature type="coiled-coil region" evidence="1">
    <location>
        <begin position="58"/>
        <end position="85"/>
    </location>
</feature>
<feature type="compositionally biased region" description="Low complexity" evidence="2">
    <location>
        <begin position="155"/>
        <end position="166"/>
    </location>
</feature>
<keyword evidence="5" id="KW-1185">Reference proteome</keyword>
<evidence type="ECO:0000256" key="2">
    <source>
        <dbReference type="SAM" id="MobiDB-lite"/>
    </source>
</evidence>
<accession>A0A9W7C4F4</accession>
<feature type="compositionally biased region" description="Basic residues" evidence="2">
    <location>
        <begin position="364"/>
        <end position="373"/>
    </location>
</feature>
<dbReference type="OrthoDB" id="74314at2759"/>
<dbReference type="PROSITE" id="PS50211">
    <property type="entry name" value="DENN"/>
    <property type="match status" value="1"/>
</dbReference>
<gene>
    <name evidence="4" type="ORF">TrLO_g8901</name>
</gene>
<protein>
    <recommendedName>
        <fullName evidence="3">UDENN domain-containing protein</fullName>
    </recommendedName>
</protein>
<dbReference type="SMART" id="SM00799">
    <property type="entry name" value="DENN"/>
    <property type="match status" value="1"/>
</dbReference>
<reference evidence="5" key="1">
    <citation type="journal article" date="2023" name="Commun. Biol.">
        <title>Genome analysis of Parmales, the sister group of diatoms, reveals the evolutionary specialization of diatoms from phago-mixotrophs to photoautotrophs.</title>
        <authorList>
            <person name="Ban H."/>
            <person name="Sato S."/>
            <person name="Yoshikawa S."/>
            <person name="Yamada K."/>
            <person name="Nakamura Y."/>
            <person name="Ichinomiya M."/>
            <person name="Sato N."/>
            <person name="Blanc-Mathieu R."/>
            <person name="Endo H."/>
            <person name="Kuwata A."/>
            <person name="Ogata H."/>
        </authorList>
    </citation>
    <scope>NUCLEOTIDE SEQUENCE [LARGE SCALE GENOMIC DNA]</scope>
    <source>
        <strain evidence="5">NIES 3700</strain>
    </source>
</reference>
<dbReference type="AlphaFoldDB" id="A0A9W7C4F4"/>
<feature type="compositionally biased region" description="Low complexity" evidence="2">
    <location>
        <begin position="389"/>
        <end position="403"/>
    </location>
</feature>
<dbReference type="EMBL" id="BRXW01000052">
    <property type="protein sequence ID" value="GMI03077.1"/>
    <property type="molecule type" value="Genomic_DNA"/>
</dbReference>
<dbReference type="PANTHER" id="PTHR15288">
    <property type="entry name" value="DENN DOMAIN-CONTAINING PROTEIN 2"/>
    <property type="match status" value="1"/>
</dbReference>
<dbReference type="Proteomes" id="UP001165122">
    <property type="component" value="Unassembled WGS sequence"/>
</dbReference>
<organism evidence="4 5">
    <name type="scientific">Triparma laevis f. longispina</name>
    <dbReference type="NCBI Taxonomy" id="1714387"/>
    <lineage>
        <taxon>Eukaryota</taxon>
        <taxon>Sar</taxon>
        <taxon>Stramenopiles</taxon>
        <taxon>Ochrophyta</taxon>
        <taxon>Bolidophyceae</taxon>
        <taxon>Parmales</taxon>
        <taxon>Triparmaceae</taxon>
        <taxon>Triparma</taxon>
    </lineage>
</organism>
<evidence type="ECO:0000313" key="5">
    <source>
        <dbReference type="Proteomes" id="UP001165122"/>
    </source>
</evidence>